<name>A0A1F8AU10_9BACT</name>
<dbReference type="InterPro" id="IPR027417">
    <property type="entry name" value="P-loop_NTPase"/>
</dbReference>
<proteinExistence type="predicted"/>
<evidence type="ECO:0008006" key="3">
    <source>
        <dbReference type="Google" id="ProtNLM"/>
    </source>
</evidence>
<dbReference type="Gene3D" id="3.40.50.300">
    <property type="entry name" value="P-loop containing nucleotide triphosphate hydrolases"/>
    <property type="match status" value="2"/>
</dbReference>
<evidence type="ECO:0000313" key="2">
    <source>
        <dbReference type="Proteomes" id="UP000178603"/>
    </source>
</evidence>
<comment type="caution">
    <text evidence="1">The sequence shown here is derived from an EMBL/GenBank/DDBJ whole genome shotgun (WGS) entry which is preliminary data.</text>
</comment>
<dbReference type="SUPFAM" id="SSF52540">
    <property type="entry name" value="P-loop containing nucleoside triphosphate hydrolases"/>
    <property type="match status" value="1"/>
</dbReference>
<dbReference type="PANTHER" id="PTHR42957:SF1">
    <property type="entry name" value="HELICASE MJ1565-RELATED"/>
    <property type="match status" value="1"/>
</dbReference>
<gene>
    <name evidence="1" type="ORF">A3E44_03035</name>
</gene>
<dbReference type="Proteomes" id="UP000178603">
    <property type="component" value="Unassembled WGS sequence"/>
</dbReference>
<accession>A0A1F8AU10</accession>
<evidence type="ECO:0000313" key="1">
    <source>
        <dbReference type="EMBL" id="OGM55234.1"/>
    </source>
</evidence>
<dbReference type="InterPro" id="IPR008571">
    <property type="entry name" value="HerA-like"/>
</dbReference>
<protein>
    <recommendedName>
        <fullName evidence="3">Helicase HerA central domain-containing protein</fullName>
    </recommendedName>
</protein>
<dbReference type="AlphaFoldDB" id="A0A1F8AU10"/>
<reference evidence="1 2" key="1">
    <citation type="journal article" date="2016" name="Nat. Commun.">
        <title>Thousands of microbial genomes shed light on interconnected biogeochemical processes in an aquifer system.</title>
        <authorList>
            <person name="Anantharaman K."/>
            <person name="Brown C.T."/>
            <person name="Hug L.A."/>
            <person name="Sharon I."/>
            <person name="Castelle C.J."/>
            <person name="Probst A.J."/>
            <person name="Thomas B.C."/>
            <person name="Singh A."/>
            <person name="Wilkins M.J."/>
            <person name="Karaoz U."/>
            <person name="Brodie E.L."/>
            <person name="Williams K.H."/>
            <person name="Hubbard S.S."/>
            <person name="Banfield J.F."/>
        </authorList>
    </citation>
    <scope>NUCLEOTIDE SEQUENCE [LARGE SCALE GENOMIC DNA]</scope>
</reference>
<dbReference type="PANTHER" id="PTHR42957">
    <property type="entry name" value="HELICASE MJ1565-RELATED"/>
    <property type="match status" value="1"/>
</dbReference>
<organism evidence="1 2">
    <name type="scientific">Candidatus Woesebacteria bacterium RIFCSPHIGHO2_12_FULL_41_24</name>
    <dbReference type="NCBI Taxonomy" id="1802510"/>
    <lineage>
        <taxon>Bacteria</taxon>
        <taxon>Candidatus Woeseibacteriota</taxon>
    </lineage>
</organism>
<sequence>MSKYLDQIRNVQERNVLLLGISGTGKSNLLGKLINSNIKVKEPFILFDFDGNLSEKTEHSMKLSNYDKYYAEDLEKSVSFYLDKNVLEGNVYDLVLGIIELVNKLLDPEKKGLVGPKCEKGIDVITRTLVEVGKFDLYKAFWLLYDLDNGGKEVRKYLDSPKLKHYKEALEKLLQERTGGEFHIDYLNYVEEKMFKKVDSPYIKKLLTYPYKKSVRDTFKKGRSLILDFSKQKTDEEVSIILGNLFMLAVLLTLRTRQPGKNYVIYINGLQNISSRTFSSLMMESRPLKITIIPTLEYLQQINRDEIDAILGNTAALILFKTNDYDADFLEGYFNYKGLAKQLPKLKKGQAILVSRLPGKEIKQRVNVV</sequence>
<dbReference type="EMBL" id="MGGW01000004">
    <property type="protein sequence ID" value="OGM55234.1"/>
    <property type="molecule type" value="Genomic_DNA"/>
</dbReference>